<dbReference type="GO" id="GO:0046872">
    <property type="term" value="F:metal ion binding"/>
    <property type="evidence" value="ECO:0007669"/>
    <property type="project" value="UniProtKB-KW"/>
</dbReference>
<name>A0A098EE19_9ZZZZ</name>
<keyword evidence="2" id="KW-0004">4Fe-4S</keyword>
<proteinExistence type="predicted"/>
<keyword evidence="5" id="KW-0408">Iron</keyword>
<keyword evidence="3" id="KW-0949">S-adenosyl-L-methionine</keyword>
<dbReference type="Pfam" id="PF04055">
    <property type="entry name" value="Radical_SAM"/>
    <property type="match status" value="1"/>
</dbReference>
<keyword evidence="6" id="KW-0411">Iron-sulfur</keyword>
<evidence type="ECO:0000256" key="5">
    <source>
        <dbReference type="ARBA" id="ARBA00023004"/>
    </source>
</evidence>
<evidence type="ECO:0000256" key="6">
    <source>
        <dbReference type="ARBA" id="ARBA00023014"/>
    </source>
</evidence>
<dbReference type="SMART" id="SM00729">
    <property type="entry name" value="Elp3"/>
    <property type="match status" value="1"/>
</dbReference>
<gene>
    <name evidence="8" type="ORF">MSIBF_A4580002</name>
</gene>
<evidence type="ECO:0000256" key="3">
    <source>
        <dbReference type="ARBA" id="ARBA00022691"/>
    </source>
</evidence>
<comment type="cofactor">
    <cofactor evidence="1">
        <name>[4Fe-4S] cluster</name>
        <dbReference type="ChEBI" id="CHEBI:49883"/>
    </cofactor>
</comment>
<dbReference type="InterPro" id="IPR006638">
    <property type="entry name" value="Elp3/MiaA/NifB-like_rSAM"/>
</dbReference>
<evidence type="ECO:0000259" key="7">
    <source>
        <dbReference type="PROSITE" id="PS51918"/>
    </source>
</evidence>
<dbReference type="CDD" id="cd01335">
    <property type="entry name" value="Radical_SAM"/>
    <property type="match status" value="1"/>
</dbReference>
<dbReference type="GO" id="GO:0051539">
    <property type="term" value="F:4 iron, 4 sulfur cluster binding"/>
    <property type="evidence" value="ECO:0007669"/>
    <property type="project" value="UniProtKB-KW"/>
</dbReference>
<evidence type="ECO:0000313" key="8">
    <source>
        <dbReference type="EMBL" id="CEG13729.1"/>
    </source>
</evidence>
<dbReference type="PIRSF" id="PIRSF004869">
    <property type="entry name" value="PflX_prd"/>
    <property type="match status" value="1"/>
</dbReference>
<accession>A0A098EE19</accession>
<dbReference type="SFLD" id="SFLDS00029">
    <property type="entry name" value="Radical_SAM"/>
    <property type="match status" value="1"/>
</dbReference>
<dbReference type="EMBL" id="CCXY01000399">
    <property type="protein sequence ID" value="CEG13729.1"/>
    <property type="molecule type" value="Genomic_DNA"/>
</dbReference>
<reference evidence="8" key="1">
    <citation type="submission" date="2014-09" db="EMBL/GenBank/DDBJ databases">
        <authorList>
            <person name="Probst J Alexander"/>
        </authorList>
    </citation>
    <scope>NUCLEOTIDE SEQUENCE</scope>
</reference>
<evidence type="ECO:0000256" key="2">
    <source>
        <dbReference type="ARBA" id="ARBA00022485"/>
    </source>
</evidence>
<dbReference type="PANTHER" id="PTHR30352">
    <property type="entry name" value="PYRUVATE FORMATE-LYASE-ACTIVATING ENZYME"/>
    <property type="match status" value="1"/>
</dbReference>
<evidence type="ECO:0000256" key="4">
    <source>
        <dbReference type="ARBA" id="ARBA00022723"/>
    </source>
</evidence>
<dbReference type="SFLD" id="SFLDG01101">
    <property type="entry name" value="Uncharacterised_Radical_SAM_Su"/>
    <property type="match status" value="1"/>
</dbReference>
<organism evidence="8">
    <name type="scientific">groundwater metagenome</name>
    <dbReference type="NCBI Taxonomy" id="717931"/>
    <lineage>
        <taxon>unclassified sequences</taxon>
        <taxon>metagenomes</taxon>
        <taxon>ecological metagenomes</taxon>
    </lineage>
</organism>
<protein>
    <recommendedName>
        <fullName evidence="7">Radical SAM core domain-containing protein</fullName>
    </recommendedName>
</protein>
<dbReference type="InterPro" id="IPR034457">
    <property type="entry name" value="Organic_radical-activating"/>
</dbReference>
<dbReference type="GO" id="GO:0003824">
    <property type="term" value="F:catalytic activity"/>
    <property type="evidence" value="ECO:0007669"/>
    <property type="project" value="InterPro"/>
</dbReference>
<dbReference type="AlphaFoldDB" id="A0A098EE19"/>
<dbReference type="PANTHER" id="PTHR30352:SF5">
    <property type="entry name" value="PYRUVATE FORMATE-LYASE 1-ACTIVATING ENZYME"/>
    <property type="match status" value="1"/>
</dbReference>
<dbReference type="InterPro" id="IPR016431">
    <property type="entry name" value="Pyrv-formate_lyase-activ_prd"/>
</dbReference>
<dbReference type="Gene3D" id="3.20.20.70">
    <property type="entry name" value="Aldolase class I"/>
    <property type="match status" value="1"/>
</dbReference>
<keyword evidence="4" id="KW-0479">Metal-binding</keyword>
<dbReference type="InterPro" id="IPR007197">
    <property type="entry name" value="rSAM"/>
</dbReference>
<sequence>MTQVLRFEKFTHIQISFLGISKRIFEISEQQRGQKSKTQNFSKMKEAMLYEKLEKGKNLVKCNLCNHHCVIADGNRGICGVRENRNGILYSLNYGKIIARNVDSIEKKPFFHFFPGSNAFSISSEGCNFSCKHCQNWEISQLVKERKEIYGENFKPEGIVEMAKREECKSISYTYTEPTVFFEFAYETAKIAKQQGLYNNFVSNGYMSEQTINLMTSNKLIDAVNVDIKGFTEKFYGEICGASLEKLLKTTKLLKKTGIWIEITTLLIPTLNDSEKQIKGVIEFVRYELGKETPLHFSLFYPYYKLTHIPPTPIETARKAREVALELGLRYVYTGNYPGDERENTYCYNCKNLLIKRCGFMVEKNLIEKGRCPHCGANIDGVFE</sequence>
<dbReference type="InterPro" id="IPR013785">
    <property type="entry name" value="Aldolase_TIM"/>
</dbReference>
<dbReference type="PROSITE" id="PS51918">
    <property type="entry name" value="RADICAL_SAM"/>
    <property type="match status" value="1"/>
</dbReference>
<dbReference type="SUPFAM" id="SSF102114">
    <property type="entry name" value="Radical SAM enzymes"/>
    <property type="match status" value="1"/>
</dbReference>
<dbReference type="InterPro" id="IPR027596">
    <property type="entry name" value="AmmeMemoSam_rS"/>
</dbReference>
<feature type="domain" description="Radical SAM core" evidence="7">
    <location>
        <begin position="113"/>
        <end position="330"/>
    </location>
</feature>
<evidence type="ECO:0000256" key="1">
    <source>
        <dbReference type="ARBA" id="ARBA00001966"/>
    </source>
</evidence>
<dbReference type="InterPro" id="IPR058240">
    <property type="entry name" value="rSAM_sf"/>
</dbReference>
<dbReference type="NCBIfam" id="TIGR04337">
    <property type="entry name" value="AmmeMemoSam_rS"/>
    <property type="match status" value="1"/>
</dbReference>